<evidence type="ECO:0000256" key="1">
    <source>
        <dbReference type="SAM" id="MobiDB-lite"/>
    </source>
</evidence>
<feature type="transmembrane region" description="Helical" evidence="2">
    <location>
        <begin position="102"/>
        <end position="122"/>
    </location>
</feature>
<keyword evidence="2" id="KW-0472">Membrane</keyword>
<keyword evidence="4" id="KW-1185">Reference proteome</keyword>
<feature type="compositionally biased region" description="Basic and acidic residues" evidence="1">
    <location>
        <begin position="64"/>
        <end position="92"/>
    </location>
</feature>
<dbReference type="EMBL" id="JAAMOX010000003">
    <property type="protein sequence ID" value="NIH54999.1"/>
    <property type="molecule type" value="Genomic_DNA"/>
</dbReference>
<dbReference type="RefSeq" id="WP_167151857.1">
    <property type="nucleotide sequence ID" value="NZ_JAAMOX010000003.1"/>
</dbReference>
<feature type="compositionally biased region" description="Low complexity" evidence="1">
    <location>
        <begin position="31"/>
        <end position="40"/>
    </location>
</feature>
<dbReference type="Proteomes" id="UP000541033">
    <property type="component" value="Unassembled WGS sequence"/>
</dbReference>
<dbReference type="AlphaFoldDB" id="A0A7X5TUV3"/>
<evidence type="ECO:0000313" key="3">
    <source>
        <dbReference type="EMBL" id="NIH54999.1"/>
    </source>
</evidence>
<reference evidence="3 4" key="1">
    <citation type="submission" date="2020-02" db="EMBL/GenBank/DDBJ databases">
        <title>Sequencing the genomes of 1000 actinobacteria strains.</title>
        <authorList>
            <person name="Klenk H.-P."/>
        </authorList>
    </citation>
    <scope>NUCLEOTIDE SEQUENCE [LARGE SCALE GENOMIC DNA]</scope>
    <source>
        <strain evidence="3 4">DSM 27960</strain>
    </source>
</reference>
<evidence type="ECO:0000256" key="2">
    <source>
        <dbReference type="SAM" id="Phobius"/>
    </source>
</evidence>
<feature type="region of interest" description="Disordered" evidence="1">
    <location>
        <begin position="1"/>
        <end position="93"/>
    </location>
</feature>
<keyword evidence="2" id="KW-1133">Transmembrane helix</keyword>
<proteinExistence type="predicted"/>
<comment type="caution">
    <text evidence="3">The sequence shown here is derived from an EMBL/GenBank/DDBJ whole genome shotgun (WGS) entry which is preliminary data.</text>
</comment>
<name>A0A7X5TUV3_9MICO</name>
<feature type="transmembrane region" description="Helical" evidence="2">
    <location>
        <begin position="128"/>
        <end position="147"/>
    </location>
</feature>
<evidence type="ECO:0000313" key="4">
    <source>
        <dbReference type="Proteomes" id="UP000541033"/>
    </source>
</evidence>
<gene>
    <name evidence="3" type="ORF">FHX76_002914</name>
</gene>
<organism evidence="3 4">
    <name type="scientific">Lysinibacter cavernae</name>
    <dbReference type="NCBI Taxonomy" id="1640652"/>
    <lineage>
        <taxon>Bacteria</taxon>
        <taxon>Bacillati</taxon>
        <taxon>Actinomycetota</taxon>
        <taxon>Actinomycetes</taxon>
        <taxon>Micrococcales</taxon>
        <taxon>Microbacteriaceae</taxon>
        <taxon>Lysinibacter</taxon>
    </lineage>
</organism>
<sequence length="200" mass="21348">MSNINGNSTPDEPTQNEPNRDRHGPAETIHSRSGPSAAGARDADAKRATYPPAHAVPSTSAPHGEVRHDPIQDDDPRRKEPAPIDDPAREWKQPAVTTSSGHGWLIAGVFAVIISIVVLGWLSQLQPGPAVLGIALVIALFIGMVVVRMTVTGLRVRLVVLAILLGLMWLIAIAAALIIGSGEWQNLDETAAFSLQIFRS</sequence>
<feature type="compositionally biased region" description="Polar residues" evidence="1">
    <location>
        <begin position="1"/>
        <end position="17"/>
    </location>
</feature>
<protein>
    <submittedName>
        <fullName evidence="3">Uncharacterized protein</fullName>
    </submittedName>
</protein>
<accession>A0A7X5TUV3</accession>
<keyword evidence="2" id="KW-0812">Transmembrane</keyword>
<feature type="transmembrane region" description="Helical" evidence="2">
    <location>
        <begin position="159"/>
        <end position="179"/>
    </location>
</feature>